<name>A0A0L8IGE0_OCTBM</name>
<proteinExistence type="predicted"/>
<protein>
    <submittedName>
        <fullName evidence="1">Uncharacterized protein</fullName>
    </submittedName>
</protein>
<sequence>MKSLSLTLRQTGFKKKRFEYLQSLTVNWFSFNMRDSQQYFKITLPKICKFVF</sequence>
<organism evidence="1">
    <name type="scientific">Octopus bimaculoides</name>
    <name type="common">California two-spotted octopus</name>
    <dbReference type="NCBI Taxonomy" id="37653"/>
    <lineage>
        <taxon>Eukaryota</taxon>
        <taxon>Metazoa</taxon>
        <taxon>Spiralia</taxon>
        <taxon>Lophotrochozoa</taxon>
        <taxon>Mollusca</taxon>
        <taxon>Cephalopoda</taxon>
        <taxon>Coleoidea</taxon>
        <taxon>Octopodiformes</taxon>
        <taxon>Octopoda</taxon>
        <taxon>Incirrata</taxon>
        <taxon>Octopodidae</taxon>
        <taxon>Octopus</taxon>
    </lineage>
</organism>
<accession>A0A0L8IGE0</accession>
<evidence type="ECO:0000313" key="1">
    <source>
        <dbReference type="EMBL" id="KOG00084.1"/>
    </source>
</evidence>
<gene>
    <name evidence="1" type="ORF">OCBIM_22008475mg</name>
</gene>
<dbReference type="EMBL" id="KQ415854">
    <property type="protein sequence ID" value="KOG00084.1"/>
    <property type="molecule type" value="Genomic_DNA"/>
</dbReference>
<reference evidence="1" key="1">
    <citation type="submission" date="2015-07" db="EMBL/GenBank/DDBJ databases">
        <title>MeaNS - Measles Nucleotide Surveillance Program.</title>
        <authorList>
            <person name="Tran T."/>
            <person name="Druce J."/>
        </authorList>
    </citation>
    <scope>NUCLEOTIDE SEQUENCE</scope>
    <source>
        <strain evidence="1">UCB-OBI-ISO-001</strain>
        <tissue evidence="1">Gonad</tissue>
    </source>
</reference>
<dbReference type="AlphaFoldDB" id="A0A0L8IGE0"/>